<dbReference type="SUPFAM" id="SSF69065">
    <property type="entry name" value="RNase III domain-like"/>
    <property type="match status" value="1"/>
</dbReference>
<name>A0A478EC26_TALPI</name>
<dbReference type="Gene3D" id="3.30.559.10">
    <property type="entry name" value="Chloramphenicol acetyltransferase-like domain"/>
    <property type="match status" value="1"/>
</dbReference>
<dbReference type="EMBL" id="DF933840">
    <property type="protein sequence ID" value="GAM42408.1"/>
    <property type="molecule type" value="Genomic_DNA"/>
</dbReference>
<reference evidence="3" key="1">
    <citation type="journal article" date="2015" name="Genome Announc.">
        <title>Draft genome sequence of Talaromyces cellulolyticus strain Y-94, a source of lignocellulosic biomass-degrading enzymes.</title>
        <authorList>
            <person name="Fujii T."/>
            <person name="Koike H."/>
            <person name="Sawayama S."/>
            <person name="Yano S."/>
            <person name="Inoue H."/>
        </authorList>
    </citation>
    <scope>NUCLEOTIDE SEQUENCE [LARGE SCALE GENOMIC DNA]</scope>
    <source>
        <strain evidence="3">Y-94</strain>
    </source>
</reference>
<feature type="domain" description="RNase III" evidence="1">
    <location>
        <begin position="171"/>
        <end position="255"/>
    </location>
</feature>
<dbReference type="Gene3D" id="1.10.1520.10">
    <property type="entry name" value="Ribonuclease III domain"/>
    <property type="match status" value="1"/>
</dbReference>
<dbReference type="AlphaFoldDB" id="A0A478EC26"/>
<dbReference type="SUPFAM" id="SSF52777">
    <property type="entry name" value="CoA-dependent acyltransferases"/>
    <property type="match status" value="1"/>
</dbReference>
<keyword evidence="3" id="KW-1185">Reference proteome</keyword>
<proteinExistence type="predicted"/>
<dbReference type="InterPro" id="IPR036389">
    <property type="entry name" value="RNase_III_sf"/>
</dbReference>
<dbReference type="InterPro" id="IPR000999">
    <property type="entry name" value="RNase_III_dom"/>
</dbReference>
<gene>
    <name evidence="2" type="ORF">TCE0_044f16361</name>
</gene>
<dbReference type="GO" id="GO:0004525">
    <property type="term" value="F:ribonuclease III activity"/>
    <property type="evidence" value="ECO:0007669"/>
    <property type="project" value="InterPro"/>
</dbReference>
<organism evidence="2 3">
    <name type="scientific">Talaromyces pinophilus</name>
    <name type="common">Penicillium pinophilum</name>
    <dbReference type="NCBI Taxonomy" id="128442"/>
    <lineage>
        <taxon>Eukaryota</taxon>
        <taxon>Fungi</taxon>
        <taxon>Dikarya</taxon>
        <taxon>Ascomycota</taxon>
        <taxon>Pezizomycotina</taxon>
        <taxon>Eurotiomycetes</taxon>
        <taxon>Eurotiomycetidae</taxon>
        <taxon>Eurotiales</taxon>
        <taxon>Trichocomaceae</taxon>
        <taxon>Talaromyces</taxon>
        <taxon>Talaromyces sect. Talaromyces</taxon>
    </lineage>
</organism>
<evidence type="ECO:0000259" key="1">
    <source>
        <dbReference type="Pfam" id="PF00636"/>
    </source>
</evidence>
<evidence type="ECO:0000313" key="2">
    <source>
        <dbReference type="EMBL" id="GAM42408.1"/>
    </source>
</evidence>
<dbReference type="GO" id="GO:0006396">
    <property type="term" value="P:RNA processing"/>
    <property type="evidence" value="ECO:0007669"/>
    <property type="project" value="InterPro"/>
</dbReference>
<evidence type="ECO:0000313" key="3">
    <source>
        <dbReference type="Proteomes" id="UP000053095"/>
    </source>
</evidence>
<accession>A0A478EC26</accession>
<protein>
    <submittedName>
        <fullName evidence="2">DsRNA-specific ribonuclease III</fullName>
    </submittedName>
</protein>
<dbReference type="InterPro" id="IPR023213">
    <property type="entry name" value="CAT-like_dom_sf"/>
</dbReference>
<dbReference type="Pfam" id="PF00636">
    <property type="entry name" value="Ribonuclease_3"/>
    <property type="match status" value="1"/>
</dbReference>
<sequence length="271" mass="30847">MLEADDLIRFALIRDTTSSTQRYLAITVHHAIVDATSLTYIFDDEVTMGRLNVRRHHGDLGIWATDFQNLLLVQMDSEDTMRETLSKIGIARVEGVYLWYDPRILTEQSVDILAAQFSTIHNYAMSTHRLHQKYIEDLATEMDYECVERIMDYTFNDRDLLKMALQQTQNERLALLGDKVVALMLIDSWYQTGGSCLADGASLLQHSASNKAMANRAIETHLQEQVCLKSHQAQSTHGLATDFEAVVGAVWIDCGKDLQTLDKVIRRLYTM</sequence>
<dbReference type="Proteomes" id="UP000053095">
    <property type="component" value="Unassembled WGS sequence"/>
</dbReference>